<feature type="chain" id="PRO_5042713838" evidence="7">
    <location>
        <begin position="19"/>
        <end position="334"/>
    </location>
</feature>
<dbReference type="SUPFAM" id="SSF75005">
    <property type="entry name" value="Arabinanase/levansucrase/invertase"/>
    <property type="match status" value="1"/>
</dbReference>
<keyword evidence="7" id="KW-0732">Signal</keyword>
<dbReference type="Gene3D" id="2.115.10.20">
    <property type="entry name" value="Glycosyl hydrolase domain, family 43"/>
    <property type="match status" value="1"/>
</dbReference>
<dbReference type="CDD" id="cd08984">
    <property type="entry name" value="GH43-like"/>
    <property type="match status" value="1"/>
</dbReference>
<sequence>MKILFFILFLLYTMSLWGQHQAPAPLFRDPITDGAADPVLIWNRTEKNWWMLYTQRRANSETADVAYCYGNQIGIASSDDHGQSWVYRGTLDLDIEPGHNTFWAPDVVYHNGKYHMFVSYIQGVRNHWSGNACIAHYTSKNLWDWKYAGKPQINSNIIDPTLYRTPDGTWKMWYKDQNRGSVTMMAESKNLKKWITHDQPAIGGNAHEGPKVFRFGNYYWMITDEWQGLRVYRSTDLNTWEKQGLLLDKPGKRFQDTPQGAHADVVVAGDKAYIFYFTHPGRKSHTETRNDESGNLPYQYRRSCIQVAPLTIQDGLLICDRNSDFDFYLPNEED</sequence>
<dbReference type="GO" id="GO:0005975">
    <property type="term" value="P:carbohydrate metabolic process"/>
    <property type="evidence" value="ECO:0007669"/>
    <property type="project" value="InterPro"/>
</dbReference>
<evidence type="ECO:0000313" key="13">
    <source>
        <dbReference type="Proteomes" id="UP000284243"/>
    </source>
</evidence>
<evidence type="ECO:0000313" key="8">
    <source>
        <dbReference type="EMBL" id="MDB9223691.1"/>
    </source>
</evidence>
<protein>
    <submittedName>
        <fullName evidence="8">Family 43 glycosylhydrolase</fullName>
    </submittedName>
    <submittedName>
        <fullName evidence="11">Glycosyl hydrolase</fullName>
    </submittedName>
</protein>
<evidence type="ECO:0000256" key="2">
    <source>
        <dbReference type="ARBA" id="ARBA00009865"/>
    </source>
</evidence>
<dbReference type="InterPro" id="IPR050727">
    <property type="entry name" value="GH43_arabinanases"/>
</dbReference>
<evidence type="ECO:0000256" key="3">
    <source>
        <dbReference type="ARBA" id="ARBA00022801"/>
    </source>
</evidence>
<proteinExistence type="inferred from homology"/>
<organism evidence="11 14">
    <name type="scientific">Odoribacter splanchnicus</name>
    <dbReference type="NCBI Taxonomy" id="28118"/>
    <lineage>
        <taxon>Bacteria</taxon>
        <taxon>Pseudomonadati</taxon>
        <taxon>Bacteroidota</taxon>
        <taxon>Bacteroidia</taxon>
        <taxon>Bacteroidales</taxon>
        <taxon>Odoribacteraceae</taxon>
        <taxon>Odoribacter</taxon>
    </lineage>
</organism>
<comment type="pathway">
    <text evidence="1">Glycan metabolism; L-arabinan degradation.</text>
</comment>
<keyword evidence="4 6" id="KW-0326">Glycosidase</keyword>
<evidence type="ECO:0000256" key="5">
    <source>
        <dbReference type="PIRSR" id="PIRSR606710-2"/>
    </source>
</evidence>
<dbReference type="GeneID" id="61273487"/>
<evidence type="ECO:0000313" key="12">
    <source>
        <dbReference type="Proteomes" id="UP000283426"/>
    </source>
</evidence>
<dbReference type="EMBL" id="QRYC01000006">
    <property type="protein sequence ID" value="RGU57174.1"/>
    <property type="molecule type" value="Genomic_DNA"/>
</dbReference>
<name>A0A413I8Z0_9BACT</name>
<evidence type="ECO:0000256" key="1">
    <source>
        <dbReference type="ARBA" id="ARBA00004834"/>
    </source>
</evidence>
<reference evidence="12 13" key="1">
    <citation type="submission" date="2018-08" db="EMBL/GenBank/DDBJ databases">
        <title>A genome reference for cultivated species of the human gut microbiota.</title>
        <authorList>
            <person name="Zou Y."/>
            <person name="Xue W."/>
            <person name="Luo G."/>
        </authorList>
    </citation>
    <scope>NUCLEOTIDE SEQUENCE [LARGE SCALE GENOMIC DNA]</scope>
    <source>
        <strain evidence="10 12">AF14-6AC</strain>
        <strain evidence="9 13">AF16-14</strain>
        <strain evidence="11 14">OF03-11</strain>
    </source>
</reference>
<evidence type="ECO:0000313" key="14">
    <source>
        <dbReference type="Proteomes" id="UP000284434"/>
    </source>
</evidence>
<dbReference type="Proteomes" id="UP000283426">
    <property type="component" value="Unassembled WGS sequence"/>
</dbReference>
<dbReference type="EMBL" id="QSCO01000022">
    <property type="protein sequence ID" value="RGY04713.1"/>
    <property type="molecule type" value="Genomic_DNA"/>
</dbReference>
<gene>
    <name evidence="10" type="ORF">DWW24_10030</name>
    <name evidence="9" type="ORF">DWW57_06365</name>
    <name evidence="11" type="ORF">DXA53_14630</name>
    <name evidence="8" type="ORF">PN645_11815</name>
</gene>
<dbReference type="Proteomes" id="UP000284243">
    <property type="component" value="Unassembled WGS sequence"/>
</dbReference>
<dbReference type="RefSeq" id="WP_013610582.1">
    <property type="nucleotide sequence ID" value="NZ_BAABYK010000001.1"/>
</dbReference>
<comment type="similarity">
    <text evidence="2 6">Belongs to the glycosyl hydrolase 43 family.</text>
</comment>
<dbReference type="InterPro" id="IPR023296">
    <property type="entry name" value="Glyco_hydro_beta-prop_sf"/>
</dbReference>
<dbReference type="InterPro" id="IPR006710">
    <property type="entry name" value="Glyco_hydro_43"/>
</dbReference>
<evidence type="ECO:0000313" key="10">
    <source>
        <dbReference type="EMBL" id="RGV26316.1"/>
    </source>
</evidence>
<dbReference type="GO" id="GO:0004553">
    <property type="term" value="F:hydrolase activity, hydrolyzing O-glycosyl compounds"/>
    <property type="evidence" value="ECO:0007669"/>
    <property type="project" value="InterPro"/>
</dbReference>
<feature type="signal peptide" evidence="7">
    <location>
        <begin position="1"/>
        <end position="18"/>
    </location>
</feature>
<dbReference type="EMBL" id="JAQMRD010000015">
    <property type="protein sequence ID" value="MDB9223691.1"/>
    <property type="molecule type" value="Genomic_DNA"/>
</dbReference>
<dbReference type="EMBL" id="QRYW01000019">
    <property type="protein sequence ID" value="RGV26316.1"/>
    <property type="molecule type" value="Genomic_DNA"/>
</dbReference>
<dbReference type="PANTHER" id="PTHR43301:SF3">
    <property type="entry name" value="ARABINAN ENDO-1,5-ALPHA-L-ARABINOSIDASE A-RELATED"/>
    <property type="match status" value="1"/>
</dbReference>
<reference evidence="8" key="2">
    <citation type="submission" date="2023-01" db="EMBL/GenBank/DDBJ databases">
        <title>Human gut microbiome strain richness.</title>
        <authorList>
            <person name="Chen-Liaw A."/>
        </authorList>
    </citation>
    <scope>NUCLEOTIDE SEQUENCE</scope>
    <source>
        <strain evidence="8">RTP21484st1_B7_RTP21484_190118</strain>
    </source>
</reference>
<evidence type="ECO:0000256" key="7">
    <source>
        <dbReference type="SAM" id="SignalP"/>
    </source>
</evidence>
<keyword evidence="3 6" id="KW-0378">Hydrolase</keyword>
<accession>A0A413I8Z0</accession>
<evidence type="ECO:0000313" key="9">
    <source>
        <dbReference type="EMBL" id="RGU57174.1"/>
    </source>
</evidence>
<dbReference type="AlphaFoldDB" id="A0A413I8Z0"/>
<feature type="site" description="Important for catalytic activity, responsible for pKa modulation of the active site Glu and correct orientation of both the proton donor and substrate" evidence="5">
    <location>
        <position position="159"/>
    </location>
</feature>
<evidence type="ECO:0000256" key="6">
    <source>
        <dbReference type="RuleBase" id="RU361187"/>
    </source>
</evidence>
<dbReference type="Pfam" id="PF04616">
    <property type="entry name" value="Glyco_hydro_43"/>
    <property type="match status" value="1"/>
</dbReference>
<evidence type="ECO:0000313" key="11">
    <source>
        <dbReference type="EMBL" id="RGY04713.1"/>
    </source>
</evidence>
<dbReference type="Proteomes" id="UP000284434">
    <property type="component" value="Unassembled WGS sequence"/>
</dbReference>
<dbReference type="PANTHER" id="PTHR43301">
    <property type="entry name" value="ARABINAN ENDO-1,5-ALPHA-L-ARABINOSIDASE"/>
    <property type="match status" value="1"/>
</dbReference>
<evidence type="ECO:0000256" key="4">
    <source>
        <dbReference type="ARBA" id="ARBA00023295"/>
    </source>
</evidence>
<dbReference type="OMA" id="MFYTNRR"/>
<comment type="caution">
    <text evidence="11">The sequence shown here is derived from an EMBL/GenBank/DDBJ whole genome shotgun (WGS) entry which is preliminary data.</text>
</comment>
<dbReference type="Proteomes" id="UP001212263">
    <property type="component" value="Unassembled WGS sequence"/>
</dbReference>